<sequence length="720" mass="74432">MKKRSLLKILFLCPVFILGAAAMNSGFAQTPQTPADCKTGCTSNDVQIRRAYLVDSATQQPLTGNVACSGSVKVKLALELTTNTPRVGVVVYANVKNFTGGVIGSTLVTKKECFSTTLNQPTNRVVFSGAFSWPCGMPIVLTNVFLGWGTGNTDFCQSNAAFRCPGTPSKCYSQPDGQYITIEIPMAKNTSRSRCPDAVGGNRATFNLTALNGEVSNNAPNATVSWFSNSALSSSIGTPGAYNTVSTTVYAKVANSGDSTVYSTATVTLTVLAGPVLSISNPTPVCAPATVSITASAVTTGSTLPAGTRLSYWTSADTSTSLTSPGALGTGTYYIKANSSSDPSCEDIRGVTVTVHAKPTLSITNPSAVCAPSTVALNNAAVTTGSTLPSGTTLTYWTDAAATSSSYTTPAAAVDGTYYIRAQTNTTPACSDIRSVIATVRPTPVLLITAPGAVCAPSKVNLTASTVTAGSTLPAGTTLSYWTDAAATNTLSTPGAATSGTYYIKAALGSNPTCADVEPVTVTVSNRPNAPALCAVEPSMCGPATGTLTVTSPSGGPYQYSIDNGQHWQKEASFTNIAPASNPSILVRDSSTGCVAATGTSCSQASPCATTTRNAVSATREEARSLPVLVPVPDELSVQVFPNPFRNTVNFLFTAPVSGKVSLEIFDNTGRQIAAVSYGEVTAGTRRVLQYTPRQKLRSLQLYRLRIGSLMVSGKMIQGD</sequence>
<gene>
    <name evidence="2" type="ORF">E0486_00155</name>
</gene>
<accession>A0A4R4E9H6</accession>
<feature type="chain" id="PRO_5020978585" description="T9SS type A sorting domain-containing protein" evidence="1">
    <location>
        <begin position="29"/>
        <end position="720"/>
    </location>
</feature>
<organism evidence="2 3">
    <name type="scientific">Flaviaesturariibacter aridisoli</name>
    <dbReference type="NCBI Taxonomy" id="2545761"/>
    <lineage>
        <taxon>Bacteria</taxon>
        <taxon>Pseudomonadati</taxon>
        <taxon>Bacteroidota</taxon>
        <taxon>Chitinophagia</taxon>
        <taxon>Chitinophagales</taxon>
        <taxon>Chitinophagaceae</taxon>
        <taxon>Flaviaestuariibacter</taxon>
    </lineage>
</organism>
<dbReference type="AlphaFoldDB" id="A0A4R4E9H6"/>
<name>A0A4R4E9H6_9BACT</name>
<dbReference type="EMBL" id="SKFH01000001">
    <property type="protein sequence ID" value="TCZ74751.1"/>
    <property type="molecule type" value="Genomic_DNA"/>
</dbReference>
<keyword evidence="1" id="KW-0732">Signal</keyword>
<evidence type="ECO:0000313" key="3">
    <source>
        <dbReference type="Proteomes" id="UP000295164"/>
    </source>
</evidence>
<dbReference type="OrthoDB" id="655428at2"/>
<protein>
    <recommendedName>
        <fullName evidence="4">T9SS type A sorting domain-containing protein</fullName>
    </recommendedName>
</protein>
<keyword evidence="3" id="KW-1185">Reference proteome</keyword>
<dbReference type="Proteomes" id="UP000295164">
    <property type="component" value="Unassembled WGS sequence"/>
</dbReference>
<evidence type="ECO:0000256" key="1">
    <source>
        <dbReference type="SAM" id="SignalP"/>
    </source>
</evidence>
<proteinExistence type="predicted"/>
<evidence type="ECO:0008006" key="4">
    <source>
        <dbReference type="Google" id="ProtNLM"/>
    </source>
</evidence>
<reference evidence="2 3" key="1">
    <citation type="submission" date="2019-03" db="EMBL/GenBank/DDBJ databases">
        <authorList>
            <person name="Kim M.K.M."/>
        </authorList>
    </citation>
    <scope>NUCLEOTIDE SEQUENCE [LARGE SCALE GENOMIC DNA]</scope>
    <source>
        <strain evidence="2 3">17J68-15</strain>
    </source>
</reference>
<dbReference type="RefSeq" id="WP_131850107.1">
    <property type="nucleotide sequence ID" value="NZ_SKFH01000001.1"/>
</dbReference>
<comment type="caution">
    <text evidence="2">The sequence shown here is derived from an EMBL/GenBank/DDBJ whole genome shotgun (WGS) entry which is preliminary data.</text>
</comment>
<feature type="signal peptide" evidence="1">
    <location>
        <begin position="1"/>
        <end position="28"/>
    </location>
</feature>
<evidence type="ECO:0000313" key="2">
    <source>
        <dbReference type="EMBL" id="TCZ74751.1"/>
    </source>
</evidence>